<dbReference type="Pfam" id="PF13740">
    <property type="entry name" value="ACT_6"/>
    <property type="match status" value="1"/>
</dbReference>
<name>A0A090IJW6_9GAMM</name>
<keyword evidence="1" id="KW-0678">Repressor</keyword>
<dbReference type="AlphaFoldDB" id="A0A090IJW6"/>
<dbReference type="GO" id="GO:0006355">
    <property type="term" value="P:regulation of DNA-templated transcription"/>
    <property type="evidence" value="ECO:0007669"/>
    <property type="project" value="UniProtKB-UniRule"/>
</dbReference>
<dbReference type="PATRIC" id="fig|80854.5.peg.3875"/>
<protein>
    <recommendedName>
        <fullName evidence="1">Glycine cleavage system transcriptional repressor</fullName>
    </recommendedName>
</protein>
<dbReference type="OrthoDB" id="12860at2"/>
<evidence type="ECO:0000313" key="2">
    <source>
        <dbReference type="EMBL" id="SGY89672.1"/>
    </source>
</evidence>
<dbReference type="Proteomes" id="UP000183794">
    <property type="component" value="Unassembled WGS sequence"/>
</dbReference>
<dbReference type="Proteomes" id="UP000182660">
    <property type="component" value="Unassembled WGS sequence"/>
</dbReference>
<gene>
    <name evidence="2" type="ORF">MT2528_1762</name>
    <name evidence="3" type="ORF">NVI5450_1985</name>
</gene>
<proteinExistence type="predicted"/>
<dbReference type="PANTHER" id="PTHR34875:SF6">
    <property type="entry name" value="UPF0237 PROTEIN MJ1558"/>
    <property type="match status" value="1"/>
</dbReference>
<dbReference type="GO" id="GO:0005737">
    <property type="term" value="C:cytoplasm"/>
    <property type="evidence" value="ECO:0007669"/>
    <property type="project" value="UniProtKB-SubCell"/>
</dbReference>
<dbReference type="RefSeq" id="WP_045111655.1">
    <property type="nucleotide sequence ID" value="NZ_CAWQZC010000125.1"/>
</dbReference>
<dbReference type="CDD" id="cd02116">
    <property type="entry name" value="ACT"/>
    <property type="match status" value="1"/>
</dbReference>
<reference evidence="3 5" key="2">
    <citation type="submission" date="2016-11" db="EMBL/GenBank/DDBJ databases">
        <authorList>
            <person name="Jaros S."/>
            <person name="Januszkiewicz K."/>
            <person name="Wedrychowicz H."/>
        </authorList>
    </citation>
    <scope>NUCLEOTIDE SEQUENCE [LARGE SCALE GENOMIC DNA]</scope>
    <source>
        <strain evidence="3">NVI 5450</strain>
    </source>
</reference>
<keyword evidence="1" id="KW-0963">Cytoplasm</keyword>
<dbReference type="InterPro" id="IPR050990">
    <property type="entry name" value="UPF0237/GcvR_regulator"/>
</dbReference>
<dbReference type="InterPro" id="IPR045865">
    <property type="entry name" value="ACT-like_dom_sf"/>
</dbReference>
<dbReference type="GeneID" id="61295664"/>
<dbReference type="HOGENOM" id="CLU_095322_2_1_6"/>
<dbReference type="PANTHER" id="PTHR34875">
    <property type="entry name" value="UPF0237 PROTEIN MJ1558"/>
    <property type="match status" value="1"/>
</dbReference>
<dbReference type="KEGG" id="mvs:MVIS_3660"/>
<evidence type="ECO:0000313" key="3">
    <source>
        <dbReference type="EMBL" id="SGY97748.1"/>
    </source>
</evidence>
<dbReference type="STRING" id="80854.MVIS_3660"/>
<evidence type="ECO:0000256" key="1">
    <source>
        <dbReference type="PIRNR" id="PIRNR028103"/>
    </source>
</evidence>
<comment type="subcellular location">
    <subcellularLocation>
        <location evidence="1">Cytoplasm</location>
    </subcellularLocation>
</comment>
<dbReference type="EMBL" id="FPLJ01000047">
    <property type="protein sequence ID" value="SGY89672.1"/>
    <property type="molecule type" value="Genomic_DNA"/>
</dbReference>
<keyword evidence="1" id="KW-0804">Transcription</keyword>
<organism evidence="3 5">
    <name type="scientific">Moritella viscosa</name>
    <dbReference type="NCBI Taxonomy" id="80854"/>
    <lineage>
        <taxon>Bacteria</taxon>
        <taxon>Pseudomonadati</taxon>
        <taxon>Pseudomonadota</taxon>
        <taxon>Gammaproteobacteria</taxon>
        <taxon>Alteromonadales</taxon>
        <taxon>Moritellaceae</taxon>
        <taxon>Moritella</taxon>
    </lineage>
</organism>
<keyword evidence="4" id="KW-1185">Reference proteome</keyword>
<evidence type="ECO:0000313" key="5">
    <source>
        <dbReference type="Proteomes" id="UP000183794"/>
    </source>
</evidence>
<evidence type="ECO:0000313" key="4">
    <source>
        <dbReference type="Proteomes" id="UP000182660"/>
    </source>
</evidence>
<dbReference type="EMBL" id="FPLD01000055">
    <property type="protein sequence ID" value="SGY97748.1"/>
    <property type="molecule type" value="Genomic_DNA"/>
</dbReference>
<reference evidence="2 4" key="1">
    <citation type="submission" date="2016-11" db="EMBL/GenBank/DDBJ databases">
        <authorList>
            <person name="Klemetsen T."/>
        </authorList>
    </citation>
    <scope>NUCLEOTIDE SEQUENCE [LARGE SCALE GENOMIC DNA]</scope>
    <source>
        <strain evidence="2">MT 2528</strain>
    </source>
</reference>
<dbReference type="SUPFAM" id="SSF55021">
    <property type="entry name" value="ACT-like"/>
    <property type="match status" value="2"/>
</dbReference>
<dbReference type="Gene3D" id="3.30.70.260">
    <property type="match status" value="2"/>
</dbReference>
<sequence>MLKQLIVTLIGDDKSGLINNLSRVVAEHKGNWLASNMSELAGQFAGILQISVEDEYYRDLCEALSLIPGLTINFAEGKNQSIWKKSPCLIIQDNDRPGIINEISKILTQHGIELKAITTHSKDLWQSDNNRFYAKLKLALPETLDHDMFNGDLAKISPTLITEMTEA</sequence>
<dbReference type="InterPro" id="IPR016867">
    <property type="entry name" value="GcvR"/>
</dbReference>
<dbReference type="PIRSF" id="PIRSF028103">
    <property type="entry name" value="GcvR"/>
    <property type="match status" value="1"/>
</dbReference>
<accession>A0A090IJW6</accession>